<keyword evidence="8" id="KW-1185">Reference proteome</keyword>
<keyword evidence="3 5" id="KW-1133">Transmembrane helix</keyword>
<feature type="transmembrane region" description="Helical" evidence="5">
    <location>
        <begin position="12"/>
        <end position="29"/>
    </location>
</feature>
<dbReference type="Pfam" id="PF13813">
    <property type="entry name" value="MBOAT_2"/>
    <property type="match status" value="1"/>
</dbReference>
<comment type="caution">
    <text evidence="7">The sequence shown here is derived from an EMBL/GenBank/DDBJ whole genome shotgun (WGS) entry which is preliminary data.</text>
</comment>
<feature type="domain" description="Wax synthase" evidence="6">
    <location>
        <begin position="258"/>
        <end position="345"/>
    </location>
</feature>
<dbReference type="EMBL" id="CAUWAG010000018">
    <property type="protein sequence ID" value="CAJ2511971.1"/>
    <property type="molecule type" value="Genomic_DNA"/>
</dbReference>
<evidence type="ECO:0000256" key="2">
    <source>
        <dbReference type="ARBA" id="ARBA00022692"/>
    </source>
</evidence>
<dbReference type="AlphaFoldDB" id="A0AAI8VVS5"/>
<gene>
    <name evidence="7" type="ORF">KHLLAP_LOCUS12439</name>
</gene>
<evidence type="ECO:0000313" key="7">
    <source>
        <dbReference type="EMBL" id="CAJ2511971.1"/>
    </source>
</evidence>
<proteinExistence type="predicted"/>
<reference evidence="7" key="1">
    <citation type="submission" date="2023-10" db="EMBL/GenBank/DDBJ databases">
        <authorList>
            <person name="Hackl T."/>
        </authorList>
    </citation>
    <scope>NUCLEOTIDE SEQUENCE</scope>
</reference>
<keyword evidence="4 5" id="KW-0472">Membrane</keyword>
<dbReference type="GO" id="GO:0016020">
    <property type="term" value="C:membrane"/>
    <property type="evidence" value="ECO:0007669"/>
    <property type="project" value="UniProtKB-SubCell"/>
</dbReference>
<organism evidence="7 8">
    <name type="scientific">Anthostomella pinea</name>
    <dbReference type="NCBI Taxonomy" id="933095"/>
    <lineage>
        <taxon>Eukaryota</taxon>
        <taxon>Fungi</taxon>
        <taxon>Dikarya</taxon>
        <taxon>Ascomycota</taxon>
        <taxon>Pezizomycotina</taxon>
        <taxon>Sordariomycetes</taxon>
        <taxon>Xylariomycetidae</taxon>
        <taxon>Xylariales</taxon>
        <taxon>Xylariaceae</taxon>
        <taxon>Anthostomella</taxon>
    </lineage>
</organism>
<keyword evidence="2 5" id="KW-0812">Transmembrane</keyword>
<name>A0AAI8VVS5_9PEZI</name>
<evidence type="ECO:0000256" key="5">
    <source>
        <dbReference type="SAM" id="Phobius"/>
    </source>
</evidence>
<evidence type="ECO:0000256" key="4">
    <source>
        <dbReference type="ARBA" id="ARBA00023136"/>
    </source>
</evidence>
<sequence length="416" mass="46453">MPPSLELPSIFIDLQIPLLYLNNIFALAIGPQHQGLRVAVSLPVHILLIAQSLYRQWRGPWGDHYALNCVVCSCTFIYVDWVLLKSPDKEAWRKIQYGGSGSKAKGKGVGGVKGGVKEQGKGKNAASVPQTFWGRVWWGLRLSTTARYVGWSCEVKNVPKEVDAGYSRIRFIARKTLRAVFFYFLKDFIYAYAAASPHGTWRDIAHLRPAVSNADASFWSRFSYAWLHIVLAYAALELWSTGYGIISVATGLANPRDCPSAFGDLKRLVSVRNAWSVVWHQNCRRVCSAPGIYVARDVLRLPRGSFASKYLQLFIGFGISALVHGGASMLVHRSFEDDAAFGFFIGQAVIIMVEDHVIDFGKRLGLKDSLFWRLVGFCWTVFAIGASCERYTSKMIGNEIWVLDRAPDWFGIGPVV</sequence>
<feature type="transmembrane region" description="Helical" evidence="5">
    <location>
        <begin position="310"/>
        <end position="327"/>
    </location>
</feature>
<evidence type="ECO:0000259" key="6">
    <source>
        <dbReference type="Pfam" id="PF13813"/>
    </source>
</evidence>
<evidence type="ECO:0000256" key="3">
    <source>
        <dbReference type="ARBA" id="ARBA00022989"/>
    </source>
</evidence>
<dbReference type="InterPro" id="IPR032805">
    <property type="entry name" value="Wax_synthase_dom"/>
</dbReference>
<feature type="transmembrane region" description="Helical" evidence="5">
    <location>
        <begin position="225"/>
        <end position="246"/>
    </location>
</feature>
<evidence type="ECO:0000313" key="8">
    <source>
        <dbReference type="Proteomes" id="UP001295740"/>
    </source>
</evidence>
<feature type="transmembrane region" description="Helical" evidence="5">
    <location>
        <begin position="370"/>
        <end position="387"/>
    </location>
</feature>
<feature type="transmembrane region" description="Helical" evidence="5">
    <location>
        <begin position="176"/>
        <end position="195"/>
    </location>
</feature>
<evidence type="ECO:0000256" key="1">
    <source>
        <dbReference type="ARBA" id="ARBA00004141"/>
    </source>
</evidence>
<comment type="subcellular location">
    <subcellularLocation>
        <location evidence="1">Membrane</location>
        <topology evidence="1">Multi-pass membrane protein</topology>
    </subcellularLocation>
</comment>
<protein>
    <submittedName>
        <fullName evidence="7">Uu.00g075960.m01.CDS01</fullName>
    </submittedName>
</protein>
<dbReference type="Proteomes" id="UP001295740">
    <property type="component" value="Unassembled WGS sequence"/>
</dbReference>
<accession>A0AAI8VVS5</accession>